<dbReference type="PANTHER" id="PTHR35107:SF2">
    <property type="entry name" value="EXPRESSED PROTEIN"/>
    <property type="match status" value="1"/>
</dbReference>
<dbReference type="Proteomes" id="UP000585474">
    <property type="component" value="Unassembled WGS sequence"/>
</dbReference>
<feature type="transmembrane region" description="Helical" evidence="2">
    <location>
        <begin position="138"/>
        <end position="163"/>
    </location>
</feature>
<dbReference type="PANTHER" id="PTHR35107">
    <property type="entry name" value="EXPRESSED PROTEIN"/>
    <property type="match status" value="1"/>
</dbReference>
<keyword evidence="2" id="KW-1133">Transmembrane helix</keyword>
<protein>
    <recommendedName>
        <fullName evidence="5">Transmembrane protein</fullName>
    </recommendedName>
</protein>
<accession>A0A7J0DF47</accession>
<keyword evidence="4" id="KW-1185">Reference proteome</keyword>
<evidence type="ECO:0000313" key="3">
    <source>
        <dbReference type="EMBL" id="GFS33813.1"/>
    </source>
</evidence>
<evidence type="ECO:0000313" key="4">
    <source>
        <dbReference type="Proteomes" id="UP000585474"/>
    </source>
</evidence>
<feature type="compositionally biased region" description="Pro residues" evidence="1">
    <location>
        <begin position="54"/>
        <end position="63"/>
    </location>
</feature>
<gene>
    <name evidence="3" type="ORF">Acr_00g0030700</name>
</gene>
<comment type="caution">
    <text evidence="3">The sequence shown here is derived from an EMBL/GenBank/DDBJ whole genome shotgun (WGS) entry which is preliminary data.</text>
</comment>
<feature type="compositionally biased region" description="Basic residues" evidence="1">
    <location>
        <begin position="43"/>
        <end position="52"/>
    </location>
</feature>
<feature type="region of interest" description="Disordered" evidence="1">
    <location>
        <begin position="33"/>
        <end position="82"/>
    </location>
</feature>
<evidence type="ECO:0000256" key="2">
    <source>
        <dbReference type="SAM" id="Phobius"/>
    </source>
</evidence>
<dbReference type="OrthoDB" id="769005at2759"/>
<keyword evidence="2" id="KW-0472">Membrane</keyword>
<reference evidence="4" key="1">
    <citation type="submission" date="2019-07" db="EMBL/GenBank/DDBJ databases">
        <title>De Novo Assembly of kiwifruit Actinidia rufa.</title>
        <authorList>
            <person name="Sugita-Konishi S."/>
            <person name="Sato K."/>
            <person name="Mori E."/>
            <person name="Abe Y."/>
            <person name="Kisaki G."/>
            <person name="Hamano K."/>
            <person name="Suezawa K."/>
            <person name="Otani M."/>
            <person name="Fukuda T."/>
            <person name="Manabe T."/>
            <person name="Gomi K."/>
            <person name="Tabuchi M."/>
            <person name="Akimitsu K."/>
            <person name="Kataoka I."/>
        </authorList>
    </citation>
    <scope>NUCLEOTIDE SEQUENCE [LARGE SCALE GENOMIC DNA]</scope>
    <source>
        <strain evidence="4">cv. Fuchu</strain>
    </source>
</reference>
<name>A0A7J0DF47_9ERIC</name>
<feature type="compositionally biased region" description="Polar residues" evidence="1">
    <location>
        <begin position="71"/>
        <end position="82"/>
    </location>
</feature>
<feature type="compositionally biased region" description="Pro residues" evidence="1">
    <location>
        <begin position="33"/>
        <end position="42"/>
    </location>
</feature>
<evidence type="ECO:0008006" key="5">
    <source>
        <dbReference type="Google" id="ProtNLM"/>
    </source>
</evidence>
<organism evidence="3 4">
    <name type="scientific">Actinidia rufa</name>
    <dbReference type="NCBI Taxonomy" id="165716"/>
    <lineage>
        <taxon>Eukaryota</taxon>
        <taxon>Viridiplantae</taxon>
        <taxon>Streptophyta</taxon>
        <taxon>Embryophyta</taxon>
        <taxon>Tracheophyta</taxon>
        <taxon>Spermatophyta</taxon>
        <taxon>Magnoliopsida</taxon>
        <taxon>eudicotyledons</taxon>
        <taxon>Gunneridae</taxon>
        <taxon>Pentapetalae</taxon>
        <taxon>asterids</taxon>
        <taxon>Ericales</taxon>
        <taxon>Actinidiaceae</taxon>
        <taxon>Actinidia</taxon>
    </lineage>
</organism>
<dbReference type="EMBL" id="BJWL01000200">
    <property type="protein sequence ID" value="GFS33813.1"/>
    <property type="molecule type" value="Genomic_DNA"/>
</dbReference>
<sequence>MENNLGEREKICFYFPSIFLALALINGDIRPPSPPPILSPPRPPRHRHRRTARPPLPPLPNPNLLPSSLPVDQNPSFSLRNPSSLSERRSIAFFFTGDRELDPEPVIFLDRANTDEGKRPLPFDSFVGSSFRDRTKDILTVVASLLFGVGCGALTAATLYLIWSLFAPNRFEIRDYEDESDDDLKNYVGIPAADAPEKDVV</sequence>
<dbReference type="AlphaFoldDB" id="A0A7J0DF47"/>
<proteinExistence type="predicted"/>
<evidence type="ECO:0000256" key="1">
    <source>
        <dbReference type="SAM" id="MobiDB-lite"/>
    </source>
</evidence>
<keyword evidence="2" id="KW-0812">Transmembrane</keyword>